<dbReference type="EMBL" id="JAUSVY010000001">
    <property type="protein sequence ID" value="MDQ0503542.1"/>
    <property type="molecule type" value="Genomic_DNA"/>
</dbReference>
<dbReference type="Proteomes" id="UP001241747">
    <property type="component" value="Unassembled WGS sequence"/>
</dbReference>
<feature type="region of interest" description="Disordered" evidence="1">
    <location>
        <begin position="1"/>
        <end position="26"/>
    </location>
</feature>
<reference evidence="3 4" key="1">
    <citation type="submission" date="2023-07" db="EMBL/GenBank/DDBJ databases">
        <title>Genomic Encyclopedia of Type Strains, Phase IV (KMG-IV): sequencing the most valuable type-strain genomes for metagenomic binning, comparative biology and taxonomic classification.</title>
        <authorList>
            <person name="Goeker M."/>
        </authorList>
    </citation>
    <scope>NUCLEOTIDE SEQUENCE [LARGE SCALE GENOMIC DNA]</scope>
    <source>
        <strain evidence="3 4">DSM 3770</strain>
    </source>
</reference>
<protein>
    <submittedName>
        <fullName evidence="3">Nucleotide-binding universal stress UspA family protein</fullName>
    </submittedName>
</protein>
<dbReference type="Gene3D" id="3.40.50.620">
    <property type="entry name" value="HUPs"/>
    <property type="match status" value="1"/>
</dbReference>
<organism evidence="3 4">
    <name type="scientific">Xanthobacter agilis</name>
    <dbReference type="NCBI Taxonomy" id="47492"/>
    <lineage>
        <taxon>Bacteria</taxon>
        <taxon>Pseudomonadati</taxon>
        <taxon>Pseudomonadota</taxon>
        <taxon>Alphaproteobacteria</taxon>
        <taxon>Hyphomicrobiales</taxon>
        <taxon>Xanthobacteraceae</taxon>
        <taxon>Xanthobacter</taxon>
    </lineage>
</organism>
<sequence length="179" mass="18778">MTSRPPARPPAAHLSAAPRRSREPGHRRKFLVVVDDTPECDRAVYYASRRAADTGGALLLLGVMELEGVNQQWLGVGDLMRAEATDDMSARLQKFVARARQVAGVDAQTVIREGSKADAVMASIADDEDIAILVLAAGVGKEGPGPLVSALVAVHAGHFPVPITIVPGALTDAEIDALA</sequence>
<proteinExistence type="predicted"/>
<dbReference type="InterPro" id="IPR014729">
    <property type="entry name" value="Rossmann-like_a/b/a_fold"/>
</dbReference>
<evidence type="ECO:0000313" key="4">
    <source>
        <dbReference type="Proteomes" id="UP001241747"/>
    </source>
</evidence>
<dbReference type="Pfam" id="PF00582">
    <property type="entry name" value="Usp"/>
    <property type="match status" value="1"/>
</dbReference>
<name>A0ABU0L8R9_XANAG</name>
<dbReference type="InterPro" id="IPR006016">
    <property type="entry name" value="UspA"/>
</dbReference>
<accession>A0ABU0L8R9</accession>
<dbReference type="RefSeq" id="WP_237344151.1">
    <property type="nucleotide sequence ID" value="NZ_JABWGX010000003.1"/>
</dbReference>
<evidence type="ECO:0000259" key="2">
    <source>
        <dbReference type="Pfam" id="PF00582"/>
    </source>
</evidence>
<evidence type="ECO:0000313" key="3">
    <source>
        <dbReference type="EMBL" id="MDQ0503542.1"/>
    </source>
</evidence>
<gene>
    <name evidence="3" type="ORF">QOZ94_000312</name>
</gene>
<feature type="domain" description="UspA" evidence="2">
    <location>
        <begin position="27"/>
        <end position="166"/>
    </location>
</feature>
<comment type="caution">
    <text evidence="3">The sequence shown here is derived from an EMBL/GenBank/DDBJ whole genome shotgun (WGS) entry which is preliminary data.</text>
</comment>
<keyword evidence="4" id="KW-1185">Reference proteome</keyword>
<evidence type="ECO:0000256" key="1">
    <source>
        <dbReference type="SAM" id="MobiDB-lite"/>
    </source>
</evidence>
<dbReference type="SUPFAM" id="SSF52402">
    <property type="entry name" value="Adenine nucleotide alpha hydrolases-like"/>
    <property type="match status" value="1"/>
</dbReference>